<dbReference type="InterPro" id="IPR036867">
    <property type="entry name" value="R3H_dom_sf"/>
</dbReference>
<feature type="compositionally biased region" description="Low complexity" evidence="11">
    <location>
        <begin position="1042"/>
        <end position="1056"/>
    </location>
</feature>
<dbReference type="GO" id="GO:0000981">
    <property type="term" value="F:DNA-binding transcription factor activity, RNA polymerase II-specific"/>
    <property type="evidence" value="ECO:0007669"/>
    <property type="project" value="TreeGrafter"/>
</dbReference>
<evidence type="ECO:0000256" key="8">
    <source>
        <dbReference type="ARBA" id="ARBA00023163"/>
    </source>
</evidence>
<keyword evidence="3" id="KW-0479">Metal-binding</keyword>
<dbReference type="GO" id="GO:0000977">
    <property type="term" value="F:RNA polymerase II transcription regulatory region sequence-specific DNA binding"/>
    <property type="evidence" value="ECO:0007669"/>
    <property type="project" value="TreeGrafter"/>
</dbReference>
<accession>A0A8X6YYM3</accession>
<evidence type="ECO:0000313" key="15">
    <source>
        <dbReference type="EMBL" id="GFY79277.1"/>
    </source>
</evidence>
<dbReference type="GO" id="GO:0008270">
    <property type="term" value="F:zinc ion binding"/>
    <property type="evidence" value="ECO:0007669"/>
    <property type="project" value="UniProtKB-KW"/>
</dbReference>
<feature type="domain" description="PHD-type" evidence="12">
    <location>
        <begin position="316"/>
        <end position="371"/>
    </location>
</feature>
<keyword evidence="7" id="KW-0805">Transcription regulation</keyword>
<dbReference type="GO" id="GO:0005634">
    <property type="term" value="C:nucleus"/>
    <property type="evidence" value="ECO:0007669"/>
    <property type="project" value="UniProtKB-SubCell"/>
</dbReference>
<name>A0A8X6YYM3_9ARAC</name>
<dbReference type="EMBL" id="BMAV01023496">
    <property type="protein sequence ID" value="GFY79277.1"/>
    <property type="molecule type" value="Genomic_DNA"/>
</dbReference>
<feature type="compositionally biased region" description="Low complexity" evidence="11">
    <location>
        <begin position="190"/>
        <end position="213"/>
    </location>
</feature>
<evidence type="ECO:0000259" key="14">
    <source>
        <dbReference type="PROSITE" id="PS51061"/>
    </source>
</evidence>
<comment type="caution">
    <text evidence="15">The sequence shown here is derived from an EMBL/GenBank/DDBJ whole genome shotgun (WGS) entry which is preliminary data.</text>
</comment>
<feature type="region of interest" description="Disordered" evidence="11">
    <location>
        <begin position="22"/>
        <end position="54"/>
    </location>
</feature>
<keyword evidence="4" id="KW-0677">Repeat</keyword>
<dbReference type="GO" id="GO:0000122">
    <property type="term" value="P:negative regulation of transcription by RNA polymerase II"/>
    <property type="evidence" value="ECO:0007669"/>
    <property type="project" value="TreeGrafter"/>
</dbReference>
<proteinExistence type="inferred from homology"/>
<keyword evidence="16" id="KW-1185">Reference proteome</keyword>
<dbReference type="InterPro" id="IPR001841">
    <property type="entry name" value="Znf_RING"/>
</dbReference>
<dbReference type="SMART" id="SM00438">
    <property type="entry name" value="ZnF_NFX"/>
    <property type="match status" value="9"/>
</dbReference>
<dbReference type="PANTHER" id="PTHR12360:SF12">
    <property type="entry name" value="TRANSCRIPTIONAL REPRESSOR NF-X1"/>
    <property type="match status" value="1"/>
</dbReference>
<dbReference type="Proteomes" id="UP000886998">
    <property type="component" value="Unassembled WGS sequence"/>
</dbReference>
<dbReference type="SUPFAM" id="SSF82708">
    <property type="entry name" value="R3H domain"/>
    <property type="match status" value="1"/>
</dbReference>
<evidence type="ECO:0000256" key="6">
    <source>
        <dbReference type="ARBA" id="ARBA00022833"/>
    </source>
</evidence>
<dbReference type="Gene3D" id="3.30.1370.50">
    <property type="entry name" value="R3H-like domain"/>
    <property type="match status" value="1"/>
</dbReference>
<dbReference type="OrthoDB" id="6512771at2759"/>
<reference evidence="15" key="1">
    <citation type="submission" date="2020-08" db="EMBL/GenBank/DDBJ databases">
        <title>Multicomponent nature underlies the extraordinary mechanical properties of spider dragline silk.</title>
        <authorList>
            <person name="Kono N."/>
            <person name="Nakamura H."/>
            <person name="Mori M."/>
            <person name="Yoshida Y."/>
            <person name="Ohtoshi R."/>
            <person name="Malay A.D."/>
            <person name="Moran D.A.P."/>
            <person name="Tomita M."/>
            <person name="Numata K."/>
            <person name="Arakawa K."/>
        </authorList>
    </citation>
    <scope>NUCLEOTIDE SEQUENCE</scope>
</reference>
<keyword evidence="9" id="KW-0539">Nucleus</keyword>
<evidence type="ECO:0000256" key="5">
    <source>
        <dbReference type="ARBA" id="ARBA00022771"/>
    </source>
</evidence>
<keyword evidence="5 10" id="KW-0863">Zinc-finger</keyword>
<dbReference type="SMART" id="SM00393">
    <property type="entry name" value="R3H"/>
    <property type="match status" value="1"/>
</dbReference>
<evidence type="ECO:0000256" key="11">
    <source>
        <dbReference type="SAM" id="MobiDB-lite"/>
    </source>
</evidence>
<evidence type="ECO:0000256" key="7">
    <source>
        <dbReference type="ARBA" id="ARBA00023015"/>
    </source>
</evidence>
<evidence type="ECO:0000313" key="16">
    <source>
        <dbReference type="Proteomes" id="UP000886998"/>
    </source>
</evidence>
<evidence type="ECO:0000256" key="3">
    <source>
        <dbReference type="ARBA" id="ARBA00022723"/>
    </source>
</evidence>
<dbReference type="PROSITE" id="PS50089">
    <property type="entry name" value="ZF_RING_2"/>
    <property type="match status" value="1"/>
</dbReference>
<dbReference type="Pfam" id="PF01424">
    <property type="entry name" value="R3H"/>
    <property type="match status" value="1"/>
</dbReference>
<feature type="region of interest" description="Disordered" evidence="11">
    <location>
        <begin position="180"/>
        <end position="259"/>
    </location>
</feature>
<dbReference type="InterPro" id="IPR019787">
    <property type="entry name" value="Znf_PHD-finger"/>
</dbReference>
<feature type="compositionally biased region" description="Basic and acidic residues" evidence="11">
    <location>
        <begin position="1059"/>
        <end position="1068"/>
    </location>
</feature>
<dbReference type="InterPro" id="IPR001374">
    <property type="entry name" value="R3H_dom"/>
</dbReference>
<evidence type="ECO:0000256" key="2">
    <source>
        <dbReference type="ARBA" id="ARBA00007269"/>
    </source>
</evidence>
<feature type="compositionally biased region" description="Basic and acidic residues" evidence="11">
    <location>
        <begin position="28"/>
        <end position="37"/>
    </location>
</feature>
<keyword evidence="8" id="KW-0804">Transcription</keyword>
<evidence type="ECO:0000256" key="9">
    <source>
        <dbReference type="ARBA" id="ARBA00023242"/>
    </source>
</evidence>
<dbReference type="PROSITE" id="PS51061">
    <property type="entry name" value="R3H"/>
    <property type="match status" value="1"/>
</dbReference>
<protein>
    <submittedName>
        <fullName evidence="15">Transcriptional repressor NF-X1</fullName>
    </submittedName>
</protein>
<dbReference type="PROSITE" id="PS50016">
    <property type="entry name" value="ZF_PHD_2"/>
    <property type="match status" value="1"/>
</dbReference>
<sequence length="1068" mass="120315">MLISVFVSLHNVKENNLLLEGMSSHQQNQDRHNDRKPRYYNNRRNNYSSGQYKNHHVDRYESGSDVAAADNATSGNIDDFSASRNRGNYTESYEASSSRNPQFFRNHHRPSKSRYGANPQFPRGNRSSNVHRNDRNIAESSQLNANAPSFKSAYEHPVHETEPDVSQRGEIVGGRYIRKHSNQSSAHSYSNNDASSENVESNSNFSSNSHNYNAPRHKSNYFDNQRSRSKGYSGGGDTRNSYKPHRNNNYSSKFSHNDENENEFASSDVYRFSSKNNDKRSFKSVKEYNHNHSTSSLLDNNLTQRELLIQQLNKGDCECLVCCEQIRVKDQIWHCLSCYHVFHLRCIRKWARSPAASGPDKDWRCPACQSLNSTVPYDYYCFCGACKNPDVNYHLTPHSCGEICGRTRPDCTHRCKELCHPGPCPPCAIIVHKSCSCGKTVKALPCKHDIEETCNSVCEKVLNCGAHICKAKCHPGKCESCEEQLDQECYCKKSKRTVTCDSDTSNVHYFSCGNVCGSFLSCGNHTCDNVCHPAACRLCSLSTEVVKYCPCKKTSIEELIASGKAKERKSCTDPIPLCDKNCEKLFPCGPKDDHHRCQSFCHEGECPKCPLATTLKCRCGSSRKEFNCADIGENFEFLCKKRCSKLKDCGRHRCYNNCCILPMHRCELICNKKLSCGTHHCQDTCHPGNCQICGNVSFDELRCHCGESVLYPPIHCGTPPPECTKPCIRSHPCDHDVKHTCHSEETCPPCTTLTSKWCYGHHKQCVNVMCFLDGVSCGMMCSKNLPCGRHKCKLTCHAGLCLKEDSKCTQLCTTPRSSCGHPCGNPCHDDQCPETPCKFMVTLVCPCGHRSETTTCHDSTKSHQFLSVSVLVSKMQEVKEGQSVNLNDLRKKSKNNKLQCNEACAVLERNKRLAVALQIQNPDLSTSPGPPNYSDFLKTEAKKNPSFVADVYDKISELVQLAKESKQKCRSHSFAPMNRDHRRVIHELAEFFGCETQSYDEEPKKSVVVTAYKNKCWLPFISIMAVVQRDMGLRKGPAPVINQSKNLSSSSTTSNSQKKKIDYFDYKE</sequence>
<dbReference type="CDD" id="cd02643">
    <property type="entry name" value="R3H_NF-X1"/>
    <property type="match status" value="1"/>
</dbReference>
<gene>
    <name evidence="15" type="primary">NFX1</name>
    <name evidence="15" type="ORF">TNIN_18511</name>
</gene>
<dbReference type="CDD" id="cd06008">
    <property type="entry name" value="NF-X1-zinc-finger"/>
    <property type="match status" value="6"/>
</dbReference>
<comment type="similarity">
    <text evidence="2">Belongs to the NFX1 family.</text>
</comment>
<feature type="domain" description="RING-type" evidence="13">
    <location>
        <begin position="319"/>
        <end position="369"/>
    </location>
</feature>
<dbReference type="InterPro" id="IPR000967">
    <property type="entry name" value="Znf_NFX1"/>
</dbReference>
<feature type="region of interest" description="Disordered" evidence="11">
    <location>
        <begin position="1038"/>
        <end position="1068"/>
    </location>
</feature>
<evidence type="ECO:0000256" key="1">
    <source>
        <dbReference type="ARBA" id="ARBA00004123"/>
    </source>
</evidence>
<keyword evidence="6" id="KW-0862">Zinc</keyword>
<dbReference type="InterPro" id="IPR034078">
    <property type="entry name" value="NFX1_fam"/>
</dbReference>
<organism evidence="15 16">
    <name type="scientific">Trichonephila inaurata madagascariensis</name>
    <dbReference type="NCBI Taxonomy" id="2747483"/>
    <lineage>
        <taxon>Eukaryota</taxon>
        <taxon>Metazoa</taxon>
        <taxon>Ecdysozoa</taxon>
        <taxon>Arthropoda</taxon>
        <taxon>Chelicerata</taxon>
        <taxon>Arachnida</taxon>
        <taxon>Araneae</taxon>
        <taxon>Araneomorphae</taxon>
        <taxon>Entelegynae</taxon>
        <taxon>Araneoidea</taxon>
        <taxon>Nephilidae</taxon>
        <taxon>Trichonephila</taxon>
        <taxon>Trichonephila inaurata</taxon>
    </lineage>
</organism>
<evidence type="ECO:0000256" key="4">
    <source>
        <dbReference type="ARBA" id="ARBA00022737"/>
    </source>
</evidence>
<evidence type="ECO:0000259" key="12">
    <source>
        <dbReference type="PROSITE" id="PS50016"/>
    </source>
</evidence>
<feature type="compositionally biased region" description="Polar residues" evidence="11">
    <location>
        <begin position="91"/>
        <end position="103"/>
    </location>
</feature>
<feature type="domain" description="R3H" evidence="14">
    <location>
        <begin position="945"/>
        <end position="1013"/>
    </location>
</feature>
<dbReference type="PANTHER" id="PTHR12360">
    <property type="entry name" value="NUCLEAR TRANSCRIPTION FACTOR, X-BOX BINDING 1 NFX1"/>
    <property type="match status" value="1"/>
</dbReference>
<dbReference type="AlphaFoldDB" id="A0A8X6YYM3"/>
<dbReference type="SUPFAM" id="SSF57850">
    <property type="entry name" value="RING/U-box"/>
    <property type="match status" value="1"/>
</dbReference>
<evidence type="ECO:0000259" key="13">
    <source>
        <dbReference type="PROSITE" id="PS50089"/>
    </source>
</evidence>
<dbReference type="CDD" id="cd16696">
    <property type="entry name" value="RING-CH-C4HC3_NFX1"/>
    <property type="match status" value="1"/>
</dbReference>
<comment type="subcellular location">
    <subcellularLocation>
        <location evidence="1">Nucleus</location>
    </subcellularLocation>
</comment>
<dbReference type="SMART" id="SM00184">
    <property type="entry name" value="RING"/>
    <property type="match status" value="1"/>
</dbReference>
<evidence type="ECO:0000256" key="10">
    <source>
        <dbReference type="PROSITE-ProRule" id="PRU00175"/>
    </source>
</evidence>
<dbReference type="InterPro" id="IPR034076">
    <property type="entry name" value="R3H_NF-X1"/>
</dbReference>
<dbReference type="Pfam" id="PF01422">
    <property type="entry name" value="zf-NF-X1"/>
    <property type="match status" value="7"/>
</dbReference>
<feature type="region of interest" description="Disordered" evidence="11">
    <location>
        <begin position="91"/>
        <end position="131"/>
    </location>
</feature>